<dbReference type="EMBL" id="JBEPIJ010000002">
    <property type="protein sequence ID" value="MES0872766.1"/>
    <property type="molecule type" value="Genomic_DNA"/>
</dbReference>
<keyword evidence="2" id="KW-1185">Reference proteome</keyword>
<sequence>MLASGDAIRKRTSAARGKLTGMRFYTFGKRWLAQLLPELLKAGGDALQVSFDAAYRDRRGRLRGNS</sequence>
<organism evidence="1 2">
    <name type="scientific">Sinimarinibacterium thermocellulolyticum</name>
    <dbReference type="NCBI Taxonomy" id="3170016"/>
    <lineage>
        <taxon>Bacteria</taxon>
        <taxon>Pseudomonadati</taxon>
        <taxon>Pseudomonadota</taxon>
        <taxon>Gammaproteobacteria</taxon>
        <taxon>Nevskiales</taxon>
        <taxon>Nevskiaceae</taxon>
        <taxon>Sinimarinibacterium</taxon>
    </lineage>
</organism>
<gene>
    <name evidence="1" type="ORF">ABSH63_01890</name>
</gene>
<dbReference type="RefSeq" id="WP_352886917.1">
    <property type="nucleotide sequence ID" value="NZ_JBEPIJ010000002.1"/>
</dbReference>
<reference evidence="1 2" key="1">
    <citation type="submission" date="2024-06" db="EMBL/GenBank/DDBJ databases">
        <authorList>
            <person name="Li Z."/>
            <person name="Jiang Y."/>
        </authorList>
    </citation>
    <scope>NUCLEOTIDE SEQUENCE [LARGE SCALE GENOMIC DNA]</scope>
    <source>
        <strain evidence="1 2">HSW-8</strain>
    </source>
</reference>
<accession>A0ABV2A6B2</accession>
<evidence type="ECO:0000313" key="1">
    <source>
        <dbReference type="EMBL" id="MES0872766.1"/>
    </source>
</evidence>
<protein>
    <submittedName>
        <fullName evidence="1">Uncharacterized protein</fullName>
    </submittedName>
</protein>
<dbReference type="Proteomes" id="UP001465331">
    <property type="component" value="Unassembled WGS sequence"/>
</dbReference>
<comment type="caution">
    <text evidence="1">The sequence shown here is derived from an EMBL/GenBank/DDBJ whole genome shotgun (WGS) entry which is preliminary data.</text>
</comment>
<proteinExistence type="predicted"/>
<name>A0ABV2A6B2_9GAMM</name>
<evidence type="ECO:0000313" key="2">
    <source>
        <dbReference type="Proteomes" id="UP001465331"/>
    </source>
</evidence>